<evidence type="ECO:0000256" key="1">
    <source>
        <dbReference type="SAM" id="MobiDB-lite"/>
    </source>
</evidence>
<dbReference type="InterPro" id="IPR058817">
    <property type="entry name" value="DUF8155_C"/>
</dbReference>
<organism evidence="4 5">
    <name type="scientific">Halorientalis persicus</name>
    <dbReference type="NCBI Taxonomy" id="1367881"/>
    <lineage>
        <taxon>Archaea</taxon>
        <taxon>Methanobacteriati</taxon>
        <taxon>Methanobacteriota</taxon>
        <taxon>Stenosarchaea group</taxon>
        <taxon>Halobacteria</taxon>
        <taxon>Halobacteriales</taxon>
        <taxon>Haloarculaceae</taxon>
        <taxon>Halorientalis</taxon>
    </lineage>
</organism>
<dbReference type="Pfam" id="PF26482">
    <property type="entry name" value="DUF8155"/>
    <property type="match status" value="1"/>
</dbReference>
<evidence type="ECO:0000259" key="3">
    <source>
        <dbReference type="Pfam" id="PF26483"/>
    </source>
</evidence>
<reference evidence="5" key="1">
    <citation type="submission" date="2016-10" db="EMBL/GenBank/DDBJ databases">
        <authorList>
            <person name="Varghese N."/>
            <person name="Submissions S."/>
        </authorList>
    </citation>
    <scope>NUCLEOTIDE SEQUENCE [LARGE SCALE GENOMIC DNA]</scope>
    <source>
        <strain evidence="5">IBRC-M 10043</strain>
    </source>
</reference>
<evidence type="ECO:0000313" key="4">
    <source>
        <dbReference type="EMBL" id="SEO34200.1"/>
    </source>
</evidence>
<dbReference type="Proteomes" id="UP000198775">
    <property type="component" value="Unassembled WGS sequence"/>
</dbReference>
<dbReference type="Pfam" id="PF26483">
    <property type="entry name" value="DUF8155_C"/>
    <property type="match status" value="2"/>
</dbReference>
<evidence type="ECO:0008006" key="6">
    <source>
        <dbReference type="Google" id="ProtNLM"/>
    </source>
</evidence>
<dbReference type="InterPro" id="IPR058468">
    <property type="entry name" value="DUF8155_N"/>
</dbReference>
<dbReference type="OrthoDB" id="36515at2157"/>
<feature type="region of interest" description="Disordered" evidence="1">
    <location>
        <begin position="41"/>
        <end position="61"/>
    </location>
</feature>
<dbReference type="AlphaFoldDB" id="A0A1H8NX12"/>
<name>A0A1H8NX12_9EURY</name>
<proteinExistence type="predicted"/>
<sequence>MAVTLDAALLDRYPRFSLYNSPYAAHDAGAAVDLYPEVAIGGDDDRDPADGGPAPSPVAGEVLDTRTVDAPSKPYAVEHDHLLLVDTGEHVARLLHVDPAVAAGDRIAVGDSLGRLIRSGFFAPWVDDHVHLGFRSPDANHYRASGSLPLDLGVDVAPVRWDGTGTVVETGESYAVLDAPDHPNPGAAFAGVAATVDGSERVLDGGLPHYDGGGVLGGGLGPVTVLGQRVGTSDGRTVAWADVTVRADVPASEASGNSEDGHGPSSGGGPITGLSLFCGRDALGVKLVCPDREFAVGDEVVVDVATE</sequence>
<keyword evidence="5" id="KW-1185">Reference proteome</keyword>
<feature type="domain" description="DUF8155" evidence="3">
    <location>
        <begin position="158"/>
        <end position="248"/>
    </location>
</feature>
<feature type="domain" description="DUF8155" evidence="2">
    <location>
        <begin position="4"/>
        <end position="151"/>
    </location>
</feature>
<evidence type="ECO:0000259" key="2">
    <source>
        <dbReference type="Pfam" id="PF26482"/>
    </source>
</evidence>
<dbReference type="EMBL" id="FOCX01000011">
    <property type="protein sequence ID" value="SEO34200.1"/>
    <property type="molecule type" value="Genomic_DNA"/>
</dbReference>
<feature type="domain" description="DUF8155" evidence="3">
    <location>
        <begin position="268"/>
        <end position="304"/>
    </location>
</feature>
<evidence type="ECO:0000313" key="5">
    <source>
        <dbReference type="Proteomes" id="UP000198775"/>
    </source>
</evidence>
<dbReference type="RefSeq" id="WP_092660710.1">
    <property type="nucleotide sequence ID" value="NZ_FOCX01000011.1"/>
</dbReference>
<feature type="compositionally biased region" description="Low complexity" evidence="1">
    <location>
        <begin position="50"/>
        <end position="60"/>
    </location>
</feature>
<accession>A0A1H8NX12</accession>
<gene>
    <name evidence="4" type="ORF">SAMN05216388_101180</name>
</gene>
<protein>
    <recommendedName>
        <fullName evidence="6">Peptidase family M23</fullName>
    </recommendedName>
</protein>